<proteinExistence type="inferred from homology"/>
<dbReference type="AlphaFoldDB" id="A0A5B1L8Q1"/>
<evidence type="ECO:0000313" key="5">
    <source>
        <dbReference type="Proteomes" id="UP000325003"/>
    </source>
</evidence>
<dbReference type="GO" id="GO:0046872">
    <property type="term" value="F:metal ion binding"/>
    <property type="evidence" value="ECO:0007669"/>
    <property type="project" value="UniProtKB-KW"/>
</dbReference>
<comment type="similarity">
    <text evidence="1">Belongs to the FAH family.</text>
</comment>
<dbReference type="SUPFAM" id="SSF56529">
    <property type="entry name" value="FAH"/>
    <property type="match status" value="1"/>
</dbReference>
<keyword evidence="5" id="KW-1185">Reference proteome</keyword>
<dbReference type="InterPro" id="IPR011234">
    <property type="entry name" value="Fumarylacetoacetase-like_C"/>
</dbReference>
<dbReference type="GO" id="GO:0019752">
    <property type="term" value="P:carboxylic acid metabolic process"/>
    <property type="evidence" value="ECO:0007669"/>
    <property type="project" value="UniProtKB-ARBA"/>
</dbReference>
<dbReference type="GO" id="GO:0016787">
    <property type="term" value="F:hydrolase activity"/>
    <property type="evidence" value="ECO:0007669"/>
    <property type="project" value="UniProtKB-KW"/>
</dbReference>
<protein>
    <submittedName>
        <fullName evidence="4">Fumarylacetoacetate hydrolase family protein</fullName>
    </submittedName>
</protein>
<evidence type="ECO:0000313" key="4">
    <source>
        <dbReference type="EMBL" id="KAA1416965.1"/>
    </source>
</evidence>
<dbReference type="GO" id="GO:0016853">
    <property type="term" value="F:isomerase activity"/>
    <property type="evidence" value="ECO:0007669"/>
    <property type="project" value="UniProtKB-ARBA"/>
</dbReference>
<accession>A0A5B1L8Q1</accession>
<dbReference type="EMBL" id="VUJV01000006">
    <property type="protein sequence ID" value="KAA1416965.1"/>
    <property type="molecule type" value="Genomic_DNA"/>
</dbReference>
<sequence length="279" mass="29762">MTRWATLRWLDGTRLARRDGDEYVVYARSGVADLFHQLPGMSEGIGRVPVAEADHAPLSPTPSRVICVGLNYADHIAEMGRERPTHPTLFTKFASTLAGAYDDLPLPDVSAHVDWEAELALVIGAPAYRLSPADALGAIGGYTVANDVSMRDWQRRTTQWLAGKAFDATTPLGPELVTPDEVDHARDLAVTCLLDGVVRQLGRTSDLVFAPADIVSYVSQFTRLEPGDVLLTGTPGGVGAATDDGLVAGQVLETHVEGIGVCRNFVVADLAATTVEEAS</sequence>
<reference evidence="4 5" key="1">
    <citation type="submission" date="2019-09" db="EMBL/GenBank/DDBJ databases">
        <title>Nocardioides panacisoli sp. nov., isolated from the soil of a ginseng field.</title>
        <authorList>
            <person name="Cho C."/>
        </authorList>
    </citation>
    <scope>NUCLEOTIDE SEQUENCE [LARGE SCALE GENOMIC DNA]</scope>
    <source>
        <strain evidence="4 5">BN130099</strain>
    </source>
</reference>
<reference evidence="4 5" key="2">
    <citation type="submission" date="2019-09" db="EMBL/GenBank/DDBJ databases">
        <authorList>
            <person name="Jin C."/>
        </authorList>
    </citation>
    <scope>NUCLEOTIDE SEQUENCE [LARGE SCALE GENOMIC DNA]</scope>
    <source>
        <strain evidence="4 5">BN130099</strain>
    </source>
</reference>
<name>A0A5B1L8Q1_9ACTN</name>
<feature type="domain" description="Fumarylacetoacetase-like C-terminal" evidence="3">
    <location>
        <begin position="65"/>
        <end position="267"/>
    </location>
</feature>
<dbReference type="Gene3D" id="3.90.850.10">
    <property type="entry name" value="Fumarylacetoacetase-like, C-terminal domain"/>
    <property type="match status" value="1"/>
</dbReference>
<dbReference type="InterPro" id="IPR051121">
    <property type="entry name" value="FAH"/>
</dbReference>
<dbReference type="Proteomes" id="UP000325003">
    <property type="component" value="Unassembled WGS sequence"/>
</dbReference>
<dbReference type="InterPro" id="IPR036663">
    <property type="entry name" value="Fumarylacetoacetase_C_sf"/>
</dbReference>
<evidence type="ECO:0000256" key="2">
    <source>
        <dbReference type="ARBA" id="ARBA00022723"/>
    </source>
</evidence>
<dbReference type="PANTHER" id="PTHR42796:SF4">
    <property type="entry name" value="FUMARYLACETOACETATE HYDROLASE DOMAIN-CONTAINING PROTEIN 2A"/>
    <property type="match status" value="1"/>
</dbReference>
<evidence type="ECO:0000259" key="3">
    <source>
        <dbReference type="Pfam" id="PF01557"/>
    </source>
</evidence>
<evidence type="ECO:0000256" key="1">
    <source>
        <dbReference type="ARBA" id="ARBA00010211"/>
    </source>
</evidence>
<dbReference type="FunFam" id="3.90.850.10:FF:000002">
    <property type="entry name" value="2-hydroxyhepta-2,4-diene-1,7-dioate isomerase"/>
    <property type="match status" value="1"/>
</dbReference>
<dbReference type="PANTHER" id="PTHR42796">
    <property type="entry name" value="FUMARYLACETOACETATE HYDROLASE DOMAIN-CONTAINING PROTEIN 2A-RELATED"/>
    <property type="match status" value="1"/>
</dbReference>
<keyword evidence="2" id="KW-0479">Metal-binding</keyword>
<gene>
    <name evidence="4" type="ORF">F0U44_17445</name>
</gene>
<organism evidence="4 5">
    <name type="scientific">Nocardioides humilatus</name>
    <dbReference type="NCBI Taxonomy" id="2607660"/>
    <lineage>
        <taxon>Bacteria</taxon>
        <taxon>Bacillati</taxon>
        <taxon>Actinomycetota</taxon>
        <taxon>Actinomycetes</taxon>
        <taxon>Propionibacteriales</taxon>
        <taxon>Nocardioidaceae</taxon>
        <taxon>Nocardioides</taxon>
    </lineage>
</organism>
<comment type="caution">
    <text evidence="4">The sequence shown here is derived from an EMBL/GenBank/DDBJ whole genome shotgun (WGS) entry which is preliminary data.</text>
</comment>
<dbReference type="RefSeq" id="WP_149729635.1">
    <property type="nucleotide sequence ID" value="NZ_VUJV01000006.1"/>
</dbReference>
<keyword evidence="4" id="KW-0378">Hydrolase</keyword>
<dbReference type="Pfam" id="PF01557">
    <property type="entry name" value="FAA_hydrolase"/>
    <property type="match status" value="1"/>
</dbReference>